<protein>
    <submittedName>
        <fullName evidence="2">von Willebrand factor type A</fullName>
    </submittedName>
</protein>
<dbReference type="CDD" id="cd01454">
    <property type="entry name" value="vWA_norD_type"/>
    <property type="match status" value="1"/>
</dbReference>
<dbReference type="AlphaFoldDB" id="D7E7X9"/>
<dbReference type="KEGG" id="mev:Metev_0402"/>
<dbReference type="InterPro" id="IPR002035">
    <property type="entry name" value="VWF_A"/>
</dbReference>
<organism evidence="2 3">
    <name type="scientific">Methanohalobium evestigatum (strain ATCC BAA-1072 / DSM 3721 / NBRC 107634 / OCM 161 / Z-7303)</name>
    <dbReference type="NCBI Taxonomy" id="644295"/>
    <lineage>
        <taxon>Archaea</taxon>
        <taxon>Methanobacteriati</taxon>
        <taxon>Methanobacteriota</taxon>
        <taxon>Stenosarchaea group</taxon>
        <taxon>Methanomicrobia</taxon>
        <taxon>Methanosarcinales</taxon>
        <taxon>Methanosarcinaceae</taxon>
        <taxon>Methanohalobium</taxon>
    </lineage>
</organism>
<sequence>MSYGRTTYPLDSELEKLIRLKLPKLSDTEIKNVTLQFKNLDDSDAKFIVSRINTFKCGQPRVQLLLFKTSPKICGYLGVSGFLDWFMLAVYVANINISCLEGFIKSSAKIIKKTGLYELEEWLEIGISLAETSSKVAITYFGTTSDVFLSVGYDRFKNLSDIGIKLAKQDAQVSECYFKNLPFLQRCLLHDYINDFAEVVKGLAISDRKSAIDLIENTESVFKQIPSFKKRKFLYQVKKTACIDTSTAHLLYHKSGYILYWLTESEFDQLVNFVIEFAKIDPNVACSFLNACPEFFKKVETSEVFKWSNIGMYLIQKNVESSKAFFDKLLDNIDLMKENFNQAERVDLIYKSADFALSSWVCLDDFFKSLPAIYNILSKSEFYEWLELGKNIALHNSIIGSAFYRDSTWVIVHANPRYRRQIFKTGKELLSSNPMIAGLFFNALPEASDNLHLNHIDEWAKHGLSLYNIDQKIAASYFEHTPSLLKDIDIIGVKDWTQKGIELFYKDFVSGRLYFNLESRKSREVIGSLSNGVELEKVQKTLKYYTLGLSGINYKIYSKNMISDFDTPNPVVYNNIIYLKPRVNLFDNPEYNFRFYKLCLIHEIAHKLYGSDLISALKNNRSGITYHEILSVLPEKNTDNNFDLQTLTSRFIYPKVIEDIFTIIEDARVEYKIMESYRGLYKDFKLRYLLLSKRSLSKDVPEIFVDSLLWVTCGYRPSSNKRDVQCLIDFSKSVLNKMVFHSESSVIESFVVACKIYNKIKELLNCETHLEYNPIQNLEYRSVEFKNTIKTSKETEKPGMEDLEYTSPVTYVQASDKAEETCYPHDHITPKSPSCTKNIIASYRYDEWDERINDYKYEWCIVNEVEPDKDTSNFYEETLESYIYEINYLKKVFSSIKPEDYQMLKRQSDGDEIDIDSVIDSLVEKKYGSHPNEDFYIKNVKKERDVATLFLVDVSASTQKKLGMGGKTILDIEKEALIVMSHALENIGDKYAIYAFSGTTHRNVEYYVVKKFDEGLSTDMKSRISALEPISNTRLGPAIRHSIKKHKDIEAKTKLIILISDGEPYDFGTNGPPYQGDFAERDTKMAIREGYEKGIHFFCVTVDKEAKDYMDSIFSDAGYTIIDDVALIPERLPMIYKKLTT</sequence>
<dbReference type="Pfam" id="PF13519">
    <property type="entry name" value="VWA_2"/>
    <property type="match status" value="1"/>
</dbReference>
<dbReference type="PROSITE" id="PS50234">
    <property type="entry name" value="VWFA"/>
    <property type="match status" value="1"/>
</dbReference>
<evidence type="ECO:0000259" key="1">
    <source>
        <dbReference type="PROSITE" id="PS50234"/>
    </source>
</evidence>
<dbReference type="SUPFAM" id="SSF53300">
    <property type="entry name" value="vWA-like"/>
    <property type="match status" value="1"/>
</dbReference>
<dbReference type="Proteomes" id="UP000000391">
    <property type="component" value="Chromosome"/>
</dbReference>
<dbReference type="EMBL" id="CP002069">
    <property type="protein sequence ID" value="ADI73321.1"/>
    <property type="molecule type" value="Genomic_DNA"/>
</dbReference>
<dbReference type="HOGENOM" id="CLU_275293_0_0_2"/>
<dbReference type="STRING" id="644295.Metev_0402"/>
<dbReference type="PANTHER" id="PTHR41248:SF1">
    <property type="entry name" value="NORD PROTEIN"/>
    <property type="match status" value="1"/>
</dbReference>
<reference evidence="2 3" key="1">
    <citation type="submission" date="2010-06" db="EMBL/GenBank/DDBJ databases">
        <title>Complete sequence chromosome of Methanohalobium evestigatum Z-7303.</title>
        <authorList>
            <consortium name="US DOE Joint Genome Institute"/>
            <person name="Lucas S."/>
            <person name="Copeland A."/>
            <person name="Lapidus A."/>
            <person name="Cheng J.-F."/>
            <person name="Bruce D."/>
            <person name="Goodwin L."/>
            <person name="Pitluck S."/>
            <person name="Saunders E."/>
            <person name="Detter J.C."/>
            <person name="Han C."/>
            <person name="Tapia R."/>
            <person name="Land M."/>
            <person name="Hauser L."/>
            <person name="Kyrpides N."/>
            <person name="Mikhailova N."/>
            <person name="Sieprawska-Lupa M."/>
            <person name="Whitman W.B."/>
            <person name="Anderson I."/>
            <person name="Woyke T."/>
        </authorList>
    </citation>
    <scope>NUCLEOTIDE SEQUENCE [LARGE SCALE GENOMIC DNA]</scope>
    <source>
        <strain evidence="3">ATCC BAA-1072 / DSM 3721 / NBRC 107634 / OCM 161 / Z-7303</strain>
    </source>
</reference>
<dbReference type="InterPro" id="IPR036465">
    <property type="entry name" value="vWFA_dom_sf"/>
</dbReference>
<dbReference type="PANTHER" id="PTHR41248">
    <property type="entry name" value="NORD PROTEIN"/>
    <property type="match status" value="1"/>
</dbReference>
<dbReference type="SMART" id="SM00327">
    <property type="entry name" value="VWA"/>
    <property type="match status" value="1"/>
</dbReference>
<evidence type="ECO:0000313" key="3">
    <source>
        <dbReference type="Proteomes" id="UP000000391"/>
    </source>
</evidence>
<dbReference type="Gene3D" id="3.40.50.410">
    <property type="entry name" value="von Willebrand factor, type A domain"/>
    <property type="match status" value="1"/>
</dbReference>
<evidence type="ECO:0000313" key="2">
    <source>
        <dbReference type="EMBL" id="ADI73321.1"/>
    </source>
</evidence>
<dbReference type="InterPro" id="IPR051928">
    <property type="entry name" value="NorD/CobT"/>
</dbReference>
<feature type="domain" description="VWFA" evidence="1">
    <location>
        <begin position="947"/>
        <end position="1139"/>
    </location>
</feature>
<accession>D7E7X9</accession>
<name>D7E7X9_METEZ</name>
<gene>
    <name evidence="2" type="ordered locus">Metev_0402</name>
</gene>
<keyword evidence="3" id="KW-1185">Reference proteome</keyword>
<proteinExistence type="predicted"/>